<dbReference type="InterPro" id="IPR010239">
    <property type="entry name" value="CHP02001"/>
</dbReference>
<comment type="caution">
    <text evidence="2">The sequence shown here is derived from an EMBL/GenBank/DDBJ whole genome shotgun (WGS) entry which is preliminary data.</text>
</comment>
<proteinExistence type="predicted"/>
<dbReference type="Proteomes" id="UP001069090">
    <property type="component" value="Unassembled WGS sequence"/>
</dbReference>
<evidence type="ECO:0000256" key="1">
    <source>
        <dbReference type="SAM" id="SignalP"/>
    </source>
</evidence>
<name>A0A9J6RL89_9GAMM</name>
<organism evidence="2 3">
    <name type="scientific">Dasania phycosphaerae</name>
    <dbReference type="NCBI Taxonomy" id="2950436"/>
    <lineage>
        <taxon>Bacteria</taxon>
        <taxon>Pseudomonadati</taxon>
        <taxon>Pseudomonadota</taxon>
        <taxon>Gammaproteobacteria</taxon>
        <taxon>Cellvibrionales</taxon>
        <taxon>Spongiibacteraceae</taxon>
        <taxon>Dasania</taxon>
    </lineage>
</organism>
<feature type="chain" id="PRO_5039909821" evidence="1">
    <location>
        <begin position="25"/>
        <end position="228"/>
    </location>
</feature>
<dbReference type="AlphaFoldDB" id="A0A9J6RL89"/>
<feature type="signal peptide" evidence="1">
    <location>
        <begin position="1"/>
        <end position="24"/>
    </location>
</feature>
<sequence length="228" mass="24529">MKTSTAITAMALPGLLALSAPVLAQGQLSANIGYASEYYYRGIFQNESSASAGLDYALSEFSLGETKLGKLQGGVWAADVGDGVEVDVYGSYAFAVEAFEFSVGFTNYYYTGEFDDTYKEINLGASWGPVSAMHSIGDYQNFSGPELDYTFSEIKYQHSSGAYARYGSYSDDFDGEFVELGYGTTISEIDLGIVLIVNSKEISDQSNSSGNATQGEALIFTLGKQFDL</sequence>
<gene>
    <name evidence="2" type="ORF">O0V09_07045</name>
</gene>
<accession>A0A9J6RL89</accession>
<keyword evidence="3" id="KW-1185">Reference proteome</keyword>
<dbReference type="EMBL" id="JAPTGG010000004">
    <property type="protein sequence ID" value="MCZ0864951.1"/>
    <property type="molecule type" value="Genomic_DNA"/>
</dbReference>
<protein>
    <submittedName>
        <fullName evidence="2">Uncharacterized protein</fullName>
    </submittedName>
</protein>
<evidence type="ECO:0000313" key="3">
    <source>
        <dbReference type="Proteomes" id="UP001069090"/>
    </source>
</evidence>
<keyword evidence="1" id="KW-0732">Signal</keyword>
<evidence type="ECO:0000313" key="2">
    <source>
        <dbReference type="EMBL" id="MCZ0864951.1"/>
    </source>
</evidence>
<dbReference type="Pfam" id="PF09694">
    <property type="entry name" value="Gcw_chp"/>
    <property type="match status" value="1"/>
</dbReference>
<reference evidence="2 3" key="1">
    <citation type="submission" date="2022-12" db="EMBL/GenBank/DDBJ databases">
        <title>Dasania phycosphaerae sp. nov., isolated from particulate material of the south coast of Korea.</title>
        <authorList>
            <person name="Jiang Y."/>
        </authorList>
    </citation>
    <scope>NUCLEOTIDE SEQUENCE [LARGE SCALE GENOMIC DNA]</scope>
    <source>
        <strain evidence="2 3">GY-19</strain>
    </source>
</reference>
<dbReference type="RefSeq" id="WP_258331103.1">
    <property type="nucleotide sequence ID" value="NZ_JAPTGG010000004.1"/>
</dbReference>